<sequence length="323" mass="36956">MVVPQPLAAQDEERLIHDDNTSELGAYPLEANEIVQAPHPLSIPTANYYLHPWTGKVSGVARREGGISTRSNDRIVFYLQGIDGVFRTRALFVAQRQLNGSYHIYNIYNDNSLRKTHFRKNDVRYVGKLSRHRTHEGHVDFRLVLGRKGEELQASSLIYDAAALKYPVQDGSVDRIVYSVIYDCEEDEYEDANNSQDAGDDRKVNPNGPRCIDTAVAQAWEQEDGLHSNIEDTYKNLSVFQCRRRFTDKRGRASHRDSQPFLQRFGRRAREESKKNLQIADVSTGFVVFQMGRWNDSEFTVDFMPPYNPYEAFGIALAQLETS</sequence>
<proteinExistence type="predicted"/>
<dbReference type="PRINTS" id="PR01573">
    <property type="entry name" value="SUPERTUBBY"/>
</dbReference>
<dbReference type="InterPro" id="IPR000007">
    <property type="entry name" value="Tubby_C"/>
</dbReference>
<dbReference type="Gene3D" id="3.20.90.10">
    <property type="entry name" value="Tubby Protein, Chain A"/>
    <property type="match status" value="1"/>
</dbReference>
<comment type="caution">
    <text evidence="2">The sequence shown here is derived from an EMBL/GenBank/DDBJ whole genome shotgun (WGS) entry which is preliminary data.</text>
</comment>
<name>A0A9N8H535_9STRA</name>
<protein>
    <recommendedName>
        <fullName evidence="1">Tubby C-terminal domain-containing protein</fullName>
    </recommendedName>
</protein>
<reference evidence="2" key="1">
    <citation type="submission" date="2020-06" db="EMBL/GenBank/DDBJ databases">
        <authorList>
            <consortium name="Plant Systems Biology data submission"/>
        </authorList>
    </citation>
    <scope>NUCLEOTIDE SEQUENCE</scope>
    <source>
        <strain evidence="2">D6</strain>
    </source>
</reference>
<feature type="domain" description="Tubby C-terminal" evidence="1">
    <location>
        <begin position="88"/>
        <end position="322"/>
    </location>
</feature>
<evidence type="ECO:0000259" key="1">
    <source>
        <dbReference type="Pfam" id="PF01167"/>
    </source>
</evidence>
<dbReference type="EMBL" id="CAICTM010000075">
    <property type="protein sequence ID" value="CAB9500142.1"/>
    <property type="molecule type" value="Genomic_DNA"/>
</dbReference>
<dbReference type="Pfam" id="PF01167">
    <property type="entry name" value="Tub"/>
    <property type="match status" value="1"/>
</dbReference>
<evidence type="ECO:0000313" key="3">
    <source>
        <dbReference type="Proteomes" id="UP001153069"/>
    </source>
</evidence>
<dbReference type="Proteomes" id="UP001153069">
    <property type="component" value="Unassembled WGS sequence"/>
</dbReference>
<organism evidence="2 3">
    <name type="scientific">Seminavis robusta</name>
    <dbReference type="NCBI Taxonomy" id="568900"/>
    <lineage>
        <taxon>Eukaryota</taxon>
        <taxon>Sar</taxon>
        <taxon>Stramenopiles</taxon>
        <taxon>Ochrophyta</taxon>
        <taxon>Bacillariophyta</taxon>
        <taxon>Bacillariophyceae</taxon>
        <taxon>Bacillariophycidae</taxon>
        <taxon>Naviculales</taxon>
        <taxon>Naviculaceae</taxon>
        <taxon>Seminavis</taxon>
    </lineage>
</organism>
<dbReference type="InterPro" id="IPR025659">
    <property type="entry name" value="Tubby-like_C"/>
</dbReference>
<dbReference type="SUPFAM" id="SSF54518">
    <property type="entry name" value="Tubby C-terminal domain-like"/>
    <property type="match status" value="1"/>
</dbReference>
<dbReference type="AlphaFoldDB" id="A0A9N8H535"/>
<keyword evidence="3" id="KW-1185">Reference proteome</keyword>
<gene>
    <name evidence="2" type="ORF">SEMRO_76_G041790.1</name>
</gene>
<evidence type="ECO:0000313" key="2">
    <source>
        <dbReference type="EMBL" id="CAB9500142.1"/>
    </source>
</evidence>
<accession>A0A9N8H535</accession>
<dbReference type="OrthoDB" id="8775810at2759"/>